<feature type="domain" description="Calcium-activated potassium channel BK alpha subunit" evidence="13">
    <location>
        <begin position="548"/>
        <end position="635"/>
    </location>
</feature>
<dbReference type="PANTHER" id="PTHR10027">
    <property type="entry name" value="CALCIUM-ACTIVATED POTASSIUM CHANNEL ALPHA CHAIN"/>
    <property type="match status" value="1"/>
</dbReference>
<reference evidence="16 17" key="1">
    <citation type="submission" date="2023-04" db="EMBL/GenBank/DDBJ databases">
        <title>Genome of Basidiobolus ranarum AG-B5.</title>
        <authorList>
            <person name="Stajich J.E."/>
            <person name="Carter-House D."/>
            <person name="Gryganskyi A."/>
        </authorList>
    </citation>
    <scope>NUCLEOTIDE SEQUENCE [LARGE SCALE GENOMIC DNA]</scope>
    <source>
        <strain evidence="16 17">AG-B5</strain>
    </source>
</reference>
<comment type="caution">
    <text evidence="16">The sequence shown here is derived from an EMBL/GenBank/DDBJ whole genome shotgun (WGS) entry which is preliminary data.</text>
</comment>
<keyword evidence="5" id="KW-0631">Potassium channel</keyword>
<keyword evidence="8" id="KW-0406">Ion transport</keyword>
<keyword evidence="17" id="KW-1185">Reference proteome</keyword>
<dbReference type="Pfam" id="PF03493">
    <property type="entry name" value="BK_channel_a"/>
    <property type="match status" value="1"/>
</dbReference>
<evidence type="ECO:0000259" key="14">
    <source>
        <dbReference type="Pfam" id="PF07885"/>
    </source>
</evidence>
<dbReference type="Gene3D" id="3.40.50.720">
    <property type="entry name" value="NAD(P)-binding Rossmann-like Domain"/>
    <property type="match status" value="2"/>
</dbReference>
<evidence type="ECO:0000313" key="16">
    <source>
        <dbReference type="EMBL" id="KAK9720618.1"/>
    </source>
</evidence>
<proteinExistence type="predicted"/>
<dbReference type="PANTHER" id="PTHR10027:SF10">
    <property type="entry name" value="SLOWPOKE 2, ISOFORM D"/>
    <property type="match status" value="1"/>
</dbReference>
<feature type="transmembrane region" description="Helical" evidence="12">
    <location>
        <begin position="348"/>
        <end position="366"/>
    </location>
</feature>
<feature type="domain" description="RCK N-terminal" evidence="15">
    <location>
        <begin position="412"/>
        <end position="532"/>
    </location>
</feature>
<feature type="transmembrane region" description="Helical" evidence="12">
    <location>
        <begin position="246"/>
        <end position="268"/>
    </location>
</feature>
<dbReference type="SUPFAM" id="SSF81324">
    <property type="entry name" value="Voltage-gated potassium channels"/>
    <property type="match status" value="1"/>
</dbReference>
<keyword evidence="7 12" id="KW-1133">Transmembrane helix</keyword>
<dbReference type="Proteomes" id="UP001479436">
    <property type="component" value="Unassembled WGS sequence"/>
</dbReference>
<evidence type="ECO:0000256" key="9">
    <source>
        <dbReference type="ARBA" id="ARBA00023136"/>
    </source>
</evidence>
<comment type="subcellular location">
    <subcellularLocation>
        <location evidence="1">Membrane</location>
        <topology evidence="1">Multi-pass membrane protein</topology>
    </subcellularLocation>
</comment>
<dbReference type="InterPro" id="IPR003148">
    <property type="entry name" value="RCK_N"/>
</dbReference>
<evidence type="ECO:0000256" key="4">
    <source>
        <dbReference type="ARBA" id="ARBA00022692"/>
    </source>
</evidence>
<evidence type="ECO:0000256" key="8">
    <source>
        <dbReference type="ARBA" id="ARBA00023065"/>
    </source>
</evidence>
<evidence type="ECO:0000259" key="15">
    <source>
        <dbReference type="Pfam" id="PF22614"/>
    </source>
</evidence>
<organism evidence="16 17">
    <name type="scientific">Basidiobolus ranarum</name>
    <dbReference type="NCBI Taxonomy" id="34480"/>
    <lineage>
        <taxon>Eukaryota</taxon>
        <taxon>Fungi</taxon>
        <taxon>Fungi incertae sedis</taxon>
        <taxon>Zoopagomycota</taxon>
        <taxon>Entomophthoromycotina</taxon>
        <taxon>Basidiobolomycetes</taxon>
        <taxon>Basidiobolales</taxon>
        <taxon>Basidiobolaceae</taxon>
        <taxon>Basidiobolus</taxon>
    </lineage>
</organism>
<dbReference type="Pfam" id="PF07885">
    <property type="entry name" value="Ion_trans_2"/>
    <property type="match status" value="1"/>
</dbReference>
<evidence type="ECO:0000256" key="11">
    <source>
        <dbReference type="ARBA" id="ARBA00034430"/>
    </source>
</evidence>
<evidence type="ECO:0000256" key="6">
    <source>
        <dbReference type="ARBA" id="ARBA00022958"/>
    </source>
</evidence>
<keyword evidence="10" id="KW-0407">Ion channel</keyword>
<keyword evidence="2" id="KW-0813">Transport</keyword>
<evidence type="ECO:0000256" key="3">
    <source>
        <dbReference type="ARBA" id="ARBA00022538"/>
    </source>
</evidence>
<feature type="transmembrane region" description="Helical" evidence="12">
    <location>
        <begin position="274"/>
        <end position="289"/>
    </location>
</feature>
<feature type="transmembrane region" description="Helical" evidence="12">
    <location>
        <begin position="214"/>
        <end position="234"/>
    </location>
</feature>
<evidence type="ECO:0000256" key="1">
    <source>
        <dbReference type="ARBA" id="ARBA00004141"/>
    </source>
</evidence>
<comment type="catalytic activity">
    <reaction evidence="11">
        <text>K(+)(in) = K(+)(out)</text>
        <dbReference type="Rhea" id="RHEA:29463"/>
        <dbReference type="ChEBI" id="CHEBI:29103"/>
    </reaction>
</comment>
<keyword evidence="6" id="KW-0630">Potassium</keyword>
<feature type="domain" description="RCK N-terminal" evidence="15">
    <location>
        <begin position="768"/>
        <end position="877"/>
    </location>
</feature>
<feature type="domain" description="Potassium channel" evidence="14">
    <location>
        <begin position="321"/>
        <end position="397"/>
    </location>
</feature>
<evidence type="ECO:0000313" key="17">
    <source>
        <dbReference type="Proteomes" id="UP001479436"/>
    </source>
</evidence>
<feature type="transmembrane region" description="Helical" evidence="12">
    <location>
        <begin position="175"/>
        <end position="194"/>
    </location>
</feature>
<feature type="transmembrane region" description="Helical" evidence="12">
    <location>
        <begin position="309"/>
        <end position="328"/>
    </location>
</feature>
<keyword evidence="4 12" id="KW-0812">Transmembrane</keyword>
<protein>
    <submittedName>
        <fullName evidence="16">Uncharacterized protein</fullName>
    </submittedName>
</protein>
<evidence type="ECO:0000256" key="12">
    <source>
        <dbReference type="SAM" id="Phobius"/>
    </source>
</evidence>
<evidence type="ECO:0000256" key="2">
    <source>
        <dbReference type="ARBA" id="ARBA00022448"/>
    </source>
</evidence>
<evidence type="ECO:0000256" key="5">
    <source>
        <dbReference type="ARBA" id="ARBA00022826"/>
    </source>
</evidence>
<dbReference type="InterPro" id="IPR013099">
    <property type="entry name" value="K_chnl_dom"/>
</dbReference>
<name>A0ABR2W583_9FUNG</name>
<evidence type="ECO:0000256" key="7">
    <source>
        <dbReference type="ARBA" id="ARBA00022989"/>
    </source>
</evidence>
<keyword evidence="9 12" id="KW-0472">Membrane</keyword>
<sequence>MSSSHYDNMEAAADCGELNVDDSQMDWVKHKKSDDPLLTKTCQAPKPPTRQAFHRYNTDTARVRTIPAVGTRTTRSEFSTFGKRDANDPVFQALDENSPELHALSEKRQMSLLQVLRTRHGWTYDAIRDEYKSRKERQRKNERGHSFRSYIKTLLNYEFYQDKFLSFVNSQQRRIFFIILDLIADALFCVLYLVEMQMSDVTEFSPTWLWIQRPAVVWYLMIAMTCENIISRLLRITFSPGSRWSVIISLYTFLDLITGVPVICSIFLTHGQYLYVPYFLRSIVVVWRIKRALNIRMDSGVADKLYDPLLMKLTVLVAYIVIIVYNGMAAFQYFELMFGNKNYEIIDSFYFTIITVSTVGYGDIAPNSIPAKFVVIVLIIVVVTILPGLISDTIETLNQKKAGGGSYDKNQSSNLIVVCGSFDRIQRVQDVLNGFLHQERQSAMTNLVFLGCDQPTVQVSTLLNTPAYKGRVTYLQGSVLDTRDLQRACVEKAQAVFLLSDRDAEDTIEEDENNTLRVWSIHIHASHVPIYTYNLHPYTSIYQKSVTKQTICPKEFQQALIGHNCLYKGSATLILNLLYNSRPIDKYSEPWQAQYDDGSGNEIYSGHVNPVFVGKPFAYVSWYIYQEFQAILFAVNVYVKRSDTHHLVLNPGSHYELDSKDICYYISQSPQEVQDISNMTPSEFENSLNHIQYLTPTEQDLLTNPHASSKHSCCKRKSIIGRFPSINPNIIIGQPVPLYEQSVTPLCHLLKYPIDTVDQMILSDARRMAGHILICSGFSNPFRLICTLRAAHITESEHRTIVILRSTPPSESDVKTLGAFPDVFFVVGQKRSEQDLLRAGILGASRIIILRKQDFSQKHNEYVDTTVIMCNQLVRRILKQHDESKYIIVEIVEQANVKLLQATNSHHRDKFTNIFTHTSSYASGQVFVDCSIDHLFYQSYHNGAIMKIVKLLCGLRSQKDIAFDTKLNITSSYLCYIQVPPKFVGRPYDALYRELATEQGIIPLGLLRAPSMDLGNISPFVLTNPVPAILLRDHDLIYVLKVSFD</sequence>
<dbReference type="InterPro" id="IPR003929">
    <property type="entry name" value="K_chnl_BK_asu"/>
</dbReference>
<keyword evidence="3" id="KW-0633">Potassium transport</keyword>
<dbReference type="EMBL" id="JASJQH010007007">
    <property type="protein sequence ID" value="KAK9720618.1"/>
    <property type="molecule type" value="Genomic_DNA"/>
</dbReference>
<feature type="transmembrane region" description="Helical" evidence="12">
    <location>
        <begin position="373"/>
        <end position="390"/>
    </location>
</feature>
<evidence type="ECO:0000259" key="13">
    <source>
        <dbReference type="Pfam" id="PF03493"/>
    </source>
</evidence>
<dbReference type="Pfam" id="PF22614">
    <property type="entry name" value="Slo-like_RCK"/>
    <property type="match status" value="2"/>
</dbReference>
<evidence type="ECO:0000256" key="10">
    <source>
        <dbReference type="ARBA" id="ARBA00023303"/>
    </source>
</evidence>
<dbReference type="InterPro" id="IPR047871">
    <property type="entry name" value="K_chnl_Slo-like"/>
</dbReference>
<accession>A0ABR2W583</accession>
<gene>
    <name evidence="16" type="ORF">K7432_004028</name>
</gene>
<dbReference type="Gene3D" id="1.10.287.70">
    <property type="match status" value="1"/>
</dbReference>